<protein>
    <submittedName>
        <fullName evidence="1">Uncharacterized protein</fullName>
    </submittedName>
</protein>
<name>A0A0A9HAG1_ARUDO</name>
<accession>A0A0A9HAG1</accession>
<dbReference type="EMBL" id="GBRH01165087">
    <property type="protein sequence ID" value="JAE32809.1"/>
    <property type="molecule type" value="Transcribed_RNA"/>
</dbReference>
<organism evidence="1">
    <name type="scientific">Arundo donax</name>
    <name type="common">Giant reed</name>
    <name type="synonym">Donax arundinaceus</name>
    <dbReference type="NCBI Taxonomy" id="35708"/>
    <lineage>
        <taxon>Eukaryota</taxon>
        <taxon>Viridiplantae</taxon>
        <taxon>Streptophyta</taxon>
        <taxon>Embryophyta</taxon>
        <taxon>Tracheophyta</taxon>
        <taxon>Spermatophyta</taxon>
        <taxon>Magnoliopsida</taxon>
        <taxon>Liliopsida</taxon>
        <taxon>Poales</taxon>
        <taxon>Poaceae</taxon>
        <taxon>PACMAD clade</taxon>
        <taxon>Arundinoideae</taxon>
        <taxon>Arundineae</taxon>
        <taxon>Arundo</taxon>
    </lineage>
</organism>
<dbReference type="AlphaFoldDB" id="A0A0A9HAG1"/>
<proteinExistence type="predicted"/>
<reference evidence="1" key="1">
    <citation type="submission" date="2014-09" db="EMBL/GenBank/DDBJ databases">
        <authorList>
            <person name="Magalhaes I.L.F."/>
            <person name="Oliveira U."/>
            <person name="Santos F.R."/>
            <person name="Vidigal T.H.D.A."/>
            <person name="Brescovit A.D."/>
            <person name="Santos A.J."/>
        </authorList>
    </citation>
    <scope>NUCLEOTIDE SEQUENCE</scope>
    <source>
        <tissue evidence="1">Shoot tissue taken approximately 20 cm above the soil surface</tissue>
    </source>
</reference>
<reference evidence="1" key="2">
    <citation type="journal article" date="2015" name="Data Brief">
        <title>Shoot transcriptome of the giant reed, Arundo donax.</title>
        <authorList>
            <person name="Barrero R.A."/>
            <person name="Guerrero F.D."/>
            <person name="Moolhuijzen P."/>
            <person name="Goolsby J.A."/>
            <person name="Tidwell J."/>
            <person name="Bellgard S.E."/>
            <person name="Bellgard M.I."/>
        </authorList>
    </citation>
    <scope>NUCLEOTIDE SEQUENCE</scope>
    <source>
        <tissue evidence="1">Shoot tissue taken approximately 20 cm above the soil surface</tissue>
    </source>
</reference>
<evidence type="ECO:0000313" key="1">
    <source>
        <dbReference type="EMBL" id="JAE32809.1"/>
    </source>
</evidence>
<sequence>MLDLFTPKRDNLLGALPYAAYVGYLFSSMNELPSAI</sequence>